<dbReference type="SUPFAM" id="SSF53383">
    <property type="entry name" value="PLP-dependent transferases"/>
    <property type="match status" value="1"/>
</dbReference>
<dbReference type="Gene3D" id="3.90.1150.10">
    <property type="entry name" value="Aspartate Aminotransferase, domain 1"/>
    <property type="match status" value="1"/>
</dbReference>
<dbReference type="Gene3D" id="3.40.640.10">
    <property type="entry name" value="Type I PLP-dependent aspartate aminotransferase-like (Major domain)"/>
    <property type="match status" value="1"/>
</dbReference>
<dbReference type="InterPro" id="IPR000653">
    <property type="entry name" value="DegT/StrS_aminotransferase"/>
</dbReference>
<proteinExistence type="inferred from homology"/>
<comment type="caution">
    <text evidence="3">The sequence shown here is derived from an EMBL/GenBank/DDBJ whole genome shotgun (WGS) entry which is preliminary data.</text>
</comment>
<dbReference type="PANTHER" id="PTHR30244">
    <property type="entry name" value="TRANSAMINASE"/>
    <property type="match status" value="1"/>
</dbReference>
<dbReference type="Proteomes" id="UP000297225">
    <property type="component" value="Unassembled WGS sequence"/>
</dbReference>
<dbReference type="InterPro" id="IPR015422">
    <property type="entry name" value="PyrdxlP-dep_Trfase_small"/>
</dbReference>
<comment type="similarity">
    <text evidence="1 2">Belongs to the DegT/DnrJ/EryC1 family.</text>
</comment>
<dbReference type="PANTHER" id="PTHR30244:SF34">
    <property type="entry name" value="DTDP-4-AMINO-4,6-DIDEOXYGALACTOSE TRANSAMINASE"/>
    <property type="match status" value="1"/>
</dbReference>
<keyword evidence="2" id="KW-0663">Pyridoxal phosphate</keyword>
<evidence type="ECO:0000256" key="2">
    <source>
        <dbReference type="RuleBase" id="RU004508"/>
    </source>
</evidence>
<dbReference type="InterPro" id="IPR015424">
    <property type="entry name" value="PyrdxlP-dep_Trfase"/>
</dbReference>
<evidence type="ECO:0000256" key="1">
    <source>
        <dbReference type="ARBA" id="ARBA00037999"/>
    </source>
</evidence>
<reference evidence="3 4" key="1">
    <citation type="submission" date="2019-03" db="EMBL/GenBank/DDBJ databases">
        <title>Porphyromonas levii Isolated from the Uterus of Dairy Cows.</title>
        <authorList>
            <person name="Francis A.M."/>
        </authorList>
    </citation>
    <scope>NUCLEOTIDE SEQUENCE [LARGE SCALE GENOMIC DNA]</scope>
    <source>
        <strain evidence="3 4">AF5678</strain>
    </source>
</reference>
<name>A0A4Y8WNY7_9PORP</name>
<keyword evidence="3" id="KW-0808">Transferase</keyword>
<evidence type="ECO:0000313" key="4">
    <source>
        <dbReference type="Proteomes" id="UP000297225"/>
    </source>
</evidence>
<dbReference type="GO" id="GO:0008483">
    <property type="term" value="F:transaminase activity"/>
    <property type="evidence" value="ECO:0007669"/>
    <property type="project" value="UniProtKB-KW"/>
</dbReference>
<dbReference type="GO" id="GO:0000271">
    <property type="term" value="P:polysaccharide biosynthetic process"/>
    <property type="evidence" value="ECO:0007669"/>
    <property type="project" value="TreeGrafter"/>
</dbReference>
<evidence type="ECO:0000313" key="3">
    <source>
        <dbReference type="EMBL" id="TFH94991.1"/>
    </source>
</evidence>
<dbReference type="AlphaFoldDB" id="A0A4Y8WNY7"/>
<dbReference type="STRING" id="1122973.GCA_000379925_00027"/>
<dbReference type="Pfam" id="PF01041">
    <property type="entry name" value="DegT_DnrJ_EryC1"/>
    <property type="match status" value="1"/>
</dbReference>
<sequence>MQQGYRVIRFTNKEVIANPAHVLNTILTETGDAPFRGVGGLVGGLSVVALSAGTAALHLALVMLGVGAGDEVICQSFTFSASANPIKYQGAKPVFVDSEEGTWNMCPTALRRAIEDRIKVTGKVPKAIIPVHLYGMPAKMDEILAVAAEYDIPVVEDAAEALGSVYKGRKCGTLGKYGALSFNGNKIITTSGGGALVTHSEEEAKRVMFFATQARENAPHYQHEHVGYNYRLSNISAGIGRGQMEVLQEHVDARRHHHAYYQEQLKGVPGITVMSAPSEDFDSNYWLTCITIDSEVTGYDREALRLKLDAENIESRPLWKPMHLQPVFADCPFYSADQKALQHPKGGVYGSVCESLFDQGLCLPSGSALTTEDLDRVIEVIKGN</sequence>
<dbReference type="InterPro" id="IPR015421">
    <property type="entry name" value="PyrdxlP-dep_Trfase_major"/>
</dbReference>
<dbReference type="PIRSF" id="PIRSF000390">
    <property type="entry name" value="PLP_StrS"/>
    <property type="match status" value="1"/>
</dbReference>
<keyword evidence="3" id="KW-0032">Aminotransferase</keyword>
<keyword evidence="4" id="KW-1185">Reference proteome</keyword>
<dbReference type="OrthoDB" id="9810913at2"/>
<dbReference type="GO" id="GO:0030170">
    <property type="term" value="F:pyridoxal phosphate binding"/>
    <property type="evidence" value="ECO:0007669"/>
    <property type="project" value="TreeGrafter"/>
</dbReference>
<organism evidence="3 4">
    <name type="scientific">Porphyromonas levii</name>
    <dbReference type="NCBI Taxonomy" id="28114"/>
    <lineage>
        <taxon>Bacteria</taxon>
        <taxon>Pseudomonadati</taxon>
        <taxon>Bacteroidota</taxon>
        <taxon>Bacteroidia</taxon>
        <taxon>Bacteroidales</taxon>
        <taxon>Porphyromonadaceae</taxon>
        <taxon>Porphyromonas</taxon>
    </lineage>
</organism>
<accession>A0A4Y8WNY7</accession>
<dbReference type="EMBL" id="SPNC01000072">
    <property type="protein sequence ID" value="TFH94991.1"/>
    <property type="molecule type" value="Genomic_DNA"/>
</dbReference>
<gene>
    <name evidence="3" type="ORF">E4P47_05535</name>
</gene>
<dbReference type="CDD" id="cd00616">
    <property type="entry name" value="AHBA_syn"/>
    <property type="match status" value="1"/>
</dbReference>
<protein>
    <submittedName>
        <fullName evidence="3">Pyridoxal phosphate-dependent aminotransferase</fullName>
    </submittedName>
</protein>